<feature type="region of interest" description="Disordered" evidence="1">
    <location>
        <begin position="227"/>
        <end position="250"/>
    </location>
</feature>
<dbReference type="Proteomes" id="UP000008065">
    <property type="component" value="Unassembled WGS sequence"/>
</dbReference>
<organism evidence="2 3">
    <name type="scientific">Neurospora tetrasperma (strain FGSC 2508 / ATCC MYA-4615 / P0657)</name>
    <dbReference type="NCBI Taxonomy" id="510951"/>
    <lineage>
        <taxon>Eukaryota</taxon>
        <taxon>Fungi</taxon>
        <taxon>Dikarya</taxon>
        <taxon>Ascomycota</taxon>
        <taxon>Pezizomycotina</taxon>
        <taxon>Sordariomycetes</taxon>
        <taxon>Sordariomycetidae</taxon>
        <taxon>Sordariales</taxon>
        <taxon>Sordariaceae</taxon>
        <taxon>Neurospora</taxon>
    </lineage>
</organism>
<dbReference type="GO" id="GO:0005737">
    <property type="term" value="C:cytoplasm"/>
    <property type="evidence" value="ECO:0007669"/>
    <property type="project" value="TreeGrafter"/>
</dbReference>
<feature type="region of interest" description="Disordered" evidence="1">
    <location>
        <begin position="400"/>
        <end position="419"/>
    </location>
</feature>
<reference evidence="3" key="1">
    <citation type="journal article" date="2011" name="Genetics">
        <title>Massive changes in genome architecture accompany the transition to self-fertility in the filamentous fungus Neurospora tetrasperma.</title>
        <authorList>
            <person name="Ellison C.E."/>
            <person name="Stajich J.E."/>
            <person name="Jacobson D.J."/>
            <person name="Natvig D.O."/>
            <person name="Lapidus A."/>
            <person name="Foster B."/>
            <person name="Aerts A."/>
            <person name="Riley R."/>
            <person name="Lindquist E.A."/>
            <person name="Grigoriev I.V."/>
            <person name="Taylor J.W."/>
        </authorList>
    </citation>
    <scope>NUCLEOTIDE SEQUENCE [LARGE SCALE GENOMIC DNA]</scope>
    <source>
        <strain evidence="3">FGSC 2508 / P0657</strain>
    </source>
</reference>
<evidence type="ECO:0000256" key="1">
    <source>
        <dbReference type="SAM" id="MobiDB-lite"/>
    </source>
</evidence>
<dbReference type="GO" id="GO:0030695">
    <property type="term" value="F:GTPase regulator activity"/>
    <property type="evidence" value="ECO:0007669"/>
    <property type="project" value="TreeGrafter"/>
</dbReference>
<protein>
    <recommendedName>
        <fullName evidence="4">Ran-binding-domain-containing protein</fullName>
    </recommendedName>
</protein>
<evidence type="ECO:0000313" key="2">
    <source>
        <dbReference type="EMBL" id="EGO54106.1"/>
    </source>
</evidence>
<sequence length="651" mass="71713">MDALLAKLGSHAVNYAIRSGIAITSTYAVNQCSRLLKTVDDKGVYTELKKLQKLLDSKIKIVSPAIDLIEFKYAQPTSLLTYLVLDPYKNAAVPLAKSLHRDIISFGKRLNDAATAEESSRSDGKKARMSEAHHVELLTIIKEMKELLARIDREIPLIQLAITASGERMNTTVNAGISPSRLMQASAFLSFGDSHFVNNPNRAVPIGPSFTLSLYMLFRGHSKLKSASSVPATPSTGGKTWTREPSYGVGEGERKPIWQEVVHKARVRLVRTPLGWKFDKTRGYCPGESSDGPVNGYSAAVDSALSMLGRPDEYAYHLEIIEDLDDGRVHDDDAAGEPFDGIDMAGIRDSIPIHQVSKIFYTDTGRLLNIGNAEEGDNNPVLLLKRDLHAPNPIELKRQWYADPEQAEASEGETAYDTAAEDDEQADIDAQLLAETKSTELATAAEEGRLRKALGLPSHLDPEWLALEVFVESDDESDDDDDGDDKSSIQSFKSATPRDKVVDSKLIDQIRNVSLQPYPNTPPNQRKYVPSPLSSTSSLPAGGANGKQLFQTPTQVQGAQKEPNSMDSFVARSPFGAITSSLSLMEMLIRLCSLQEFQQTSHLSIPDHILTFFLEETSTTGLRGEEKWDIRNEAKRRMGFDPYTDTPTKST</sequence>
<dbReference type="GeneID" id="20831007"/>
<feature type="region of interest" description="Disordered" evidence="1">
    <location>
        <begin position="473"/>
        <end position="496"/>
    </location>
</feature>
<dbReference type="AlphaFoldDB" id="F8MWG4"/>
<dbReference type="PANTHER" id="PTHR31010:SF2">
    <property type="entry name" value="RAN-SPECIFIC GTPASE-ACTIVATING PROTEIN 30"/>
    <property type="match status" value="1"/>
</dbReference>
<dbReference type="VEuPathDB" id="FungiDB:NEUTE1DRAFT_87178"/>
<dbReference type="Pfam" id="PF05508">
    <property type="entry name" value="Ran-binding"/>
    <property type="match status" value="1"/>
</dbReference>
<name>F8MWG4_NEUT8</name>
<dbReference type="HOGENOM" id="CLU_014536_1_1_1"/>
<dbReference type="KEGG" id="nte:NEUTE1DRAFT87178"/>
<dbReference type="OrthoDB" id="512915at2759"/>
<feature type="compositionally biased region" description="Acidic residues" evidence="1">
    <location>
        <begin position="473"/>
        <end position="484"/>
    </location>
</feature>
<dbReference type="RefSeq" id="XP_009854104.1">
    <property type="nucleotide sequence ID" value="XM_009855802.1"/>
</dbReference>
<dbReference type="EMBL" id="GL891307">
    <property type="protein sequence ID" value="EGO54106.1"/>
    <property type="molecule type" value="Genomic_DNA"/>
</dbReference>
<feature type="compositionally biased region" description="Low complexity" evidence="1">
    <location>
        <begin position="530"/>
        <end position="540"/>
    </location>
</feature>
<dbReference type="InterPro" id="IPR008812">
    <property type="entry name" value="Ran_GTP-bd-rel"/>
</dbReference>
<feature type="compositionally biased region" description="Polar residues" evidence="1">
    <location>
        <begin position="227"/>
        <end position="239"/>
    </location>
</feature>
<evidence type="ECO:0000313" key="3">
    <source>
        <dbReference type="Proteomes" id="UP000008065"/>
    </source>
</evidence>
<proteinExistence type="predicted"/>
<dbReference type="PANTHER" id="PTHR31010">
    <property type="entry name" value="RAN-SPECIFIC GTPASE-ACTIVATING PROTEIN 30-RELATED"/>
    <property type="match status" value="1"/>
</dbReference>
<evidence type="ECO:0008006" key="4">
    <source>
        <dbReference type="Google" id="ProtNLM"/>
    </source>
</evidence>
<accession>F8MWG4</accession>
<feature type="region of interest" description="Disordered" evidence="1">
    <location>
        <begin position="513"/>
        <end position="548"/>
    </location>
</feature>
<keyword evidence="3" id="KW-1185">Reference proteome</keyword>
<gene>
    <name evidence="2" type="ORF">NEUTE1DRAFT_87178</name>
</gene>
<dbReference type="GO" id="GO:0005634">
    <property type="term" value="C:nucleus"/>
    <property type="evidence" value="ECO:0007669"/>
    <property type="project" value="TreeGrafter"/>
</dbReference>